<comment type="similarity">
    <text evidence="1 3">Belongs to the GcvH family.</text>
</comment>
<evidence type="ECO:0000313" key="6">
    <source>
        <dbReference type="EMBL" id="OQA58134.1"/>
    </source>
</evidence>
<proteinExistence type="inferred from homology"/>
<accession>A0A1V5SUY5</accession>
<dbReference type="AlphaFoldDB" id="A0A1V5SUY5"/>
<dbReference type="InterPro" id="IPR003016">
    <property type="entry name" value="2-oxoA_DH_lipoyl-BS"/>
</dbReference>
<comment type="caution">
    <text evidence="6">The sequence shown here is derived from an EMBL/GenBank/DDBJ whole genome shotgun (WGS) entry which is preliminary data.</text>
</comment>
<dbReference type="Proteomes" id="UP000485569">
    <property type="component" value="Unassembled WGS sequence"/>
</dbReference>
<keyword evidence="2 3" id="KW-0450">Lipoyl</keyword>
<dbReference type="InterPro" id="IPR011053">
    <property type="entry name" value="Single_hybrid_motif"/>
</dbReference>
<dbReference type="InterPro" id="IPR002930">
    <property type="entry name" value="GCV_H"/>
</dbReference>
<dbReference type="PANTHER" id="PTHR11715">
    <property type="entry name" value="GLYCINE CLEAVAGE SYSTEM H PROTEIN"/>
    <property type="match status" value="1"/>
</dbReference>
<evidence type="ECO:0000256" key="1">
    <source>
        <dbReference type="ARBA" id="ARBA00009249"/>
    </source>
</evidence>
<protein>
    <recommendedName>
        <fullName evidence="3">Glycine cleavage system H protein</fullName>
    </recommendedName>
</protein>
<dbReference type="HAMAP" id="MF_00272">
    <property type="entry name" value="GcvH"/>
    <property type="match status" value="1"/>
</dbReference>
<dbReference type="GO" id="GO:0005960">
    <property type="term" value="C:glycine cleavage complex"/>
    <property type="evidence" value="ECO:0007669"/>
    <property type="project" value="InterPro"/>
</dbReference>
<dbReference type="PANTHER" id="PTHR11715:SF3">
    <property type="entry name" value="GLYCINE CLEAVAGE SYSTEM H PROTEIN-RELATED"/>
    <property type="match status" value="1"/>
</dbReference>
<evidence type="ECO:0000259" key="5">
    <source>
        <dbReference type="PROSITE" id="PS50968"/>
    </source>
</evidence>
<dbReference type="Gene3D" id="2.40.50.100">
    <property type="match status" value="1"/>
</dbReference>
<dbReference type="EMBL" id="MWBQ01000078">
    <property type="protein sequence ID" value="OQA58134.1"/>
    <property type="molecule type" value="Genomic_DNA"/>
</dbReference>
<dbReference type="SUPFAM" id="SSF51230">
    <property type="entry name" value="Single hybrid motif"/>
    <property type="match status" value="1"/>
</dbReference>
<dbReference type="GO" id="GO:0005737">
    <property type="term" value="C:cytoplasm"/>
    <property type="evidence" value="ECO:0007669"/>
    <property type="project" value="TreeGrafter"/>
</dbReference>
<dbReference type="InterPro" id="IPR033753">
    <property type="entry name" value="GCV_H/Fam206"/>
</dbReference>
<evidence type="ECO:0000256" key="3">
    <source>
        <dbReference type="HAMAP-Rule" id="MF_00272"/>
    </source>
</evidence>
<dbReference type="GO" id="GO:0009249">
    <property type="term" value="P:protein lipoylation"/>
    <property type="evidence" value="ECO:0007669"/>
    <property type="project" value="TreeGrafter"/>
</dbReference>
<name>A0A1V5SUY5_9BACT</name>
<organism evidence="6">
    <name type="scientific">Candidatus Atribacter allofermentans</name>
    <dbReference type="NCBI Taxonomy" id="1852833"/>
    <lineage>
        <taxon>Bacteria</taxon>
        <taxon>Pseudomonadati</taxon>
        <taxon>Atribacterota</taxon>
        <taxon>Atribacteria</taxon>
        <taxon>Atribacterales</taxon>
        <taxon>Atribacteraceae</taxon>
        <taxon>Atribacter</taxon>
    </lineage>
</organism>
<comment type="subunit">
    <text evidence="3">The glycine cleavage system is composed of four proteins: P, T, L and H.</text>
</comment>
<dbReference type="PROSITE" id="PS50968">
    <property type="entry name" value="BIOTINYL_LIPOYL"/>
    <property type="match status" value="1"/>
</dbReference>
<comment type="cofactor">
    <cofactor evidence="3">
        <name>(R)-lipoate</name>
        <dbReference type="ChEBI" id="CHEBI:83088"/>
    </cofactor>
    <text evidence="3">Binds 1 lipoyl cofactor covalently.</text>
</comment>
<sequence length="128" mass="14599">MYPEDRYYTKSHEWIKVEGNHATVGVTYYAQEQLVEVVFVELPEPGMEVKAGDGIAVLESVKAVSDIYAPVSGTILEVNKKLEDQPELINKDPYGEGWIFSLEIIQKEEIDKLIRATEYQSHIKNEPK</sequence>
<dbReference type="PROSITE" id="PS00189">
    <property type="entry name" value="LIPOYL"/>
    <property type="match status" value="1"/>
</dbReference>
<dbReference type="Pfam" id="PF01597">
    <property type="entry name" value="GCV_H"/>
    <property type="match status" value="1"/>
</dbReference>
<dbReference type="GO" id="GO:0019464">
    <property type="term" value="P:glycine decarboxylation via glycine cleavage system"/>
    <property type="evidence" value="ECO:0007669"/>
    <property type="project" value="UniProtKB-UniRule"/>
</dbReference>
<dbReference type="NCBIfam" id="TIGR00527">
    <property type="entry name" value="gcvH"/>
    <property type="match status" value="1"/>
</dbReference>
<reference evidence="6" key="1">
    <citation type="submission" date="2017-02" db="EMBL/GenBank/DDBJ databases">
        <title>Delving into the versatile metabolic prowess of the omnipresent phylum Bacteroidetes.</title>
        <authorList>
            <person name="Nobu M.K."/>
            <person name="Mei R."/>
            <person name="Narihiro T."/>
            <person name="Kuroda K."/>
            <person name="Liu W.-T."/>
        </authorList>
    </citation>
    <scope>NUCLEOTIDE SEQUENCE</scope>
    <source>
        <strain evidence="6">ADurb.Bin276</strain>
    </source>
</reference>
<evidence type="ECO:0000256" key="4">
    <source>
        <dbReference type="PIRSR" id="PIRSR617453-50"/>
    </source>
</evidence>
<comment type="function">
    <text evidence="3">The glycine cleavage system catalyzes the degradation of glycine. The H protein shuttles the methylamine group of glycine from the P protein to the T protein.</text>
</comment>
<gene>
    <name evidence="6" type="primary">gcvH_1</name>
    <name evidence="3" type="synonym">gcvH</name>
    <name evidence="6" type="ORF">BWY41_01099</name>
</gene>
<evidence type="ECO:0000256" key="2">
    <source>
        <dbReference type="ARBA" id="ARBA00022823"/>
    </source>
</evidence>
<feature type="modified residue" description="N6-lipoyllysine" evidence="3 4">
    <location>
        <position position="62"/>
    </location>
</feature>
<dbReference type="InterPro" id="IPR017453">
    <property type="entry name" value="GCV_H_sub"/>
</dbReference>
<dbReference type="CDD" id="cd06848">
    <property type="entry name" value="GCS_H"/>
    <property type="match status" value="1"/>
</dbReference>
<dbReference type="InterPro" id="IPR000089">
    <property type="entry name" value="Biotin_lipoyl"/>
</dbReference>
<feature type="domain" description="Lipoyl-binding" evidence="5">
    <location>
        <begin position="21"/>
        <end position="103"/>
    </location>
</feature>
<dbReference type="NCBIfam" id="NF002270">
    <property type="entry name" value="PRK01202.1"/>
    <property type="match status" value="1"/>
</dbReference>